<comment type="caution">
    <text evidence="2">The sequence shown here is derived from an EMBL/GenBank/DDBJ whole genome shotgun (WGS) entry which is preliminary data.</text>
</comment>
<dbReference type="InterPro" id="IPR051531">
    <property type="entry name" value="N-acetyltransferase"/>
</dbReference>
<protein>
    <submittedName>
        <fullName evidence="2">GNAT family N-acetyltransferase</fullName>
    </submittedName>
</protein>
<dbReference type="PANTHER" id="PTHR43792">
    <property type="entry name" value="GNAT FAMILY, PUTATIVE (AFU_ORTHOLOGUE AFUA_3G00765)-RELATED-RELATED"/>
    <property type="match status" value="1"/>
</dbReference>
<dbReference type="EMBL" id="PGUY01000029">
    <property type="protein sequence ID" value="PLT30034.1"/>
    <property type="molecule type" value="Genomic_DNA"/>
</dbReference>
<dbReference type="Gene3D" id="3.40.630.30">
    <property type="match status" value="1"/>
</dbReference>
<dbReference type="AlphaFoldDB" id="A0A2N5M6N7"/>
<dbReference type="Pfam" id="PF13302">
    <property type="entry name" value="Acetyltransf_3"/>
    <property type="match status" value="1"/>
</dbReference>
<dbReference type="SUPFAM" id="SSF55729">
    <property type="entry name" value="Acyl-CoA N-acyltransferases (Nat)"/>
    <property type="match status" value="1"/>
</dbReference>
<dbReference type="InterPro" id="IPR016181">
    <property type="entry name" value="Acyl_CoA_acyltransferase"/>
</dbReference>
<evidence type="ECO:0000313" key="3">
    <source>
        <dbReference type="Proteomes" id="UP000234748"/>
    </source>
</evidence>
<evidence type="ECO:0000313" key="2">
    <source>
        <dbReference type="EMBL" id="PLT30034.1"/>
    </source>
</evidence>
<dbReference type="PROSITE" id="PS51186">
    <property type="entry name" value="GNAT"/>
    <property type="match status" value="1"/>
</dbReference>
<dbReference type="Proteomes" id="UP000234748">
    <property type="component" value="Unassembled WGS sequence"/>
</dbReference>
<sequence>MKTKLFLRGIHLKDFTICSETERLMIRPLQRDDYRNWLHEFESRRPSQHRHDKGRMDMTECTEEWFADLVEKHQDLALNDQAHIFGVFRKEDNRHLGMIDFSTLFRDHFQWGRIGYTIHNQYWKNGYGKEAVKEALQIAFNDLNFHRIEAHINLDNTPSISLAESVGMEFECVRKGFIYEFDKWTDHVVYVKNSES</sequence>
<feature type="domain" description="N-acetyltransferase" evidence="1">
    <location>
        <begin position="24"/>
        <end position="195"/>
    </location>
</feature>
<proteinExistence type="predicted"/>
<evidence type="ECO:0000259" key="1">
    <source>
        <dbReference type="PROSITE" id="PS51186"/>
    </source>
</evidence>
<accession>A0A2N5M6N7</accession>
<dbReference type="InterPro" id="IPR000182">
    <property type="entry name" value="GNAT_dom"/>
</dbReference>
<reference evidence="2 3" key="1">
    <citation type="submission" date="2017-11" db="EMBL/GenBank/DDBJ databases">
        <title>Comparitive Functional Genomics of Dry Heat Resistant strains isolated from the Viking Spacecraft.</title>
        <authorList>
            <person name="Seuylemezian A."/>
            <person name="Cooper K."/>
            <person name="Vaishampayan P."/>
        </authorList>
    </citation>
    <scope>NUCLEOTIDE SEQUENCE [LARGE SCALE GENOMIC DNA]</scope>
    <source>
        <strain evidence="2 3">V1-29</strain>
    </source>
</reference>
<name>A0A2N5M6N7_9BACI</name>
<dbReference type="OrthoDB" id="9798081at2"/>
<keyword evidence="3" id="KW-1185">Reference proteome</keyword>
<gene>
    <name evidence="2" type="ORF">CUU66_09805</name>
</gene>
<dbReference type="GO" id="GO:0016747">
    <property type="term" value="F:acyltransferase activity, transferring groups other than amino-acyl groups"/>
    <property type="evidence" value="ECO:0007669"/>
    <property type="project" value="InterPro"/>
</dbReference>
<keyword evidence="2" id="KW-0808">Transferase</keyword>
<organism evidence="2 3">
    <name type="scientific">Peribacillus deserti</name>
    <dbReference type="NCBI Taxonomy" id="673318"/>
    <lineage>
        <taxon>Bacteria</taxon>
        <taxon>Bacillati</taxon>
        <taxon>Bacillota</taxon>
        <taxon>Bacilli</taxon>
        <taxon>Bacillales</taxon>
        <taxon>Bacillaceae</taxon>
        <taxon>Peribacillus</taxon>
    </lineage>
</organism>